<feature type="non-terminal residue" evidence="3">
    <location>
        <position position="373"/>
    </location>
</feature>
<feature type="domain" description="VPS9" evidence="2">
    <location>
        <begin position="39"/>
        <end position="190"/>
    </location>
</feature>
<dbReference type="SUPFAM" id="SSF47473">
    <property type="entry name" value="EF-hand"/>
    <property type="match status" value="1"/>
</dbReference>
<dbReference type="GO" id="GO:0005769">
    <property type="term" value="C:early endosome"/>
    <property type="evidence" value="ECO:0007669"/>
    <property type="project" value="TreeGrafter"/>
</dbReference>
<name>A0AAE0KTZ2_9CHLO</name>
<dbReference type="PANTHER" id="PTHR24170">
    <property type="entry name" value="ANKYRIN REPEAT DOMAIN-CONTAINING PROTEIN 27"/>
    <property type="match status" value="1"/>
</dbReference>
<dbReference type="GO" id="GO:0005886">
    <property type="term" value="C:plasma membrane"/>
    <property type="evidence" value="ECO:0007669"/>
    <property type="project" value="TreeGrafter"/>
</dbReference>
<dbReference type="Pfam" id="PF02204">
    <property type="entry name" value="VPS9"/>
    <property type="match status" value="1"/>
</dbReference>
<organism evidence="3 4">
    <name type="scientific">Cymbomonas tetramitiformis</name>
    <dbReference type="NCBI Taxonomy" id="36881"/>
    <lineage>
        <taxon>Eukaryota</taxon>
        <taxon>Viridiplantae</taxon>
        <taxon>Chlorophyta</taxon>
        <taxon>Pyramimonadophyceae</taxon>
        <taxon>Pyramimonadales</taxon>
        <taxon>Pyramimonadaceae</taxon>
        <taxon>Cymbomonas</taxon>
    </lineage>
</organism>
<feature type="domain" description="EF-hand" evidence="1">
    <location>
        <begin position="293"/>
        <end position="328"/>
    </location>
</feature>
<dbReference type="GO" id="GO:0005509">
    <property type="term" value="F:calcium ion binding"/>
    <property type="evidence" value="ECO:0007669"/>
    <property type="project" value="InterPro"/>
</dbReference>
<gene>
    <name evidence="3" type="ORF">CYMTET_30397</name>
</gene>
<dbReference type="GO" id="GO:0030133">
    <property type="term" value="C:transport vesicle"/>
    <property type="evidence" value="ECO:0007669"/>
    <property type="project" value="TreeGrafter"/>
</dbReference>
<evidence type="ECO:0008006" key="5">
    <source>
        <dbReference type="Google" id="ProtNLM"/>
    </source>
</evidence>
<dbReference type="InterPro" id="IPR003123">
    <property type="entry name" value="VPS9"/>
</dbReference>
<proteinExistence type="predicted"/>
<dbReference type="InterPro" id="IPR037191">
    <property type="entry name" value="VPS9_dom_sf"/>
</dbReference>
<dbReference type="Proteomes" id="UP001190700">
    <property type="component" value="Unassembled WGS sequence"/>
</dbReference>
<dbReference type="SMART" id="SM00167">
    <property type="entry name" value="VPS9"/>
    <property type="match status" value="1"/>
</dbReference>
<dbReference type="PROSITE" id="PS50222">
    <property type="entry name" value="EF_HAND_2"/>
    <property type="match status" value="1"/>
</dbReference>
<protein>
    <recommendedName>
        <fullName evidence="5">VPS9 domain-containing protein</fullName>
    </recommendedName>
</protein>
<dbReference type="GO" id="GO:0097422">
    <property type="term" value="C:tubular endosome"/>
    <property type="evidence" value="ECO:0007669"/>
    <property type="project" value="TreeGrafter"/>
</dbReference>
<dbReference type="Gene3D" id="1.10.238.10">
    <property type="entry name" value="EF-hand"/>
    <property type="match status" value="1"/>
</dbReference>
<dbReference type="InterPro" id="IPR002048">
    <property type="entry name" value="EF_hand_dom"/>
</dbReference>
<evidence type="ECO:0000259" key="1">
    <source>
        <dbReference type="PROSITE" id="PS50222"/>
    </source>
</evidence>
<dbReference type="SUPFAM" id="SSF109993">
    <property type="entry name" value="VPS9 domain"/>
    <property type="match status" value="1"/>
</dbReference>
<reference evidence="3 4" key="1">
    <citation type="journal article" date="2015" name="Genome Biol. Evol.">
        <title>Comparative Genomics of a Bacterivorous Green Alga Reveals Evolutionary Causalities and Consequences of Phago-Mixotrophic Mode of Nutrition.</title>
        <authorList>
            <person name="Burns J.A."/>
            <person name="Paasch A."/>
            <person name="Narechania A."/>
            <person name="Kim E."/>
        </authorList>
    </citation>
    <scope>NUCLEOTIDE SEQUENCE [LARGE SCALE GENOMIC DNA]</scope>
    <source>
        <strain evidence="3 4">PLY_AMNH</strain>
    </source>
</reference>
<dbReference type="Gene3D" id="1.20.1050.80">
    <property type="entry name" value="VPS9 domain"/>
    <property type="match status" value="1"/>
</dbReference>
<keyword evidence="4" id="KW-1185">Reference proteome</keyword>
<evidence type="ECO:0000313" key="3">
    <source>
        <dbReference type="EMBL" id="KAK3260656.1"/>
    </source>
</evidence>
<dbReference type="InterPro" id="IPR051248">
    <property type="entry name" value="UPF0507/Ank_repeat_27"/>
</dbReference>
<dbReference type="AlphaFoldDB" id="A0AAE0KTZ2"/>
<dbReference type="EMBL" id="LGRX02017534">
    <property type="protein sequence ID" value="KAK3260656.1"/>
    <property type="molecule type" value="Genomic_DNA"/>
</dbReference>
<dbReference type="InterPro" id="IPR011992">
    <property type="entry name" value="EF-hand-dom_pair"/>
</dbReference>
<evidence type="ECO:0000313" key="4">
    <source>
        <dbReference type="Proteomes" id="UP001190700"/>
    </source>
</evidence>
<dbReference type="GO" id="GO:0005770">
    <property type="term" value="C:late endosome"/>
    <property type="evidence" value="ECO:0007669"/>
    <property type="project" value="TreeGrafter"/>
</dbReference>
<evidence type="ECO:0000259" key="2">
    <source>
        <dbReference type="PROSITE" id="PS51205"/>
    </source>
</evidence>
<dbReference type="PANTHER" id="PTHR24170:SF1">
    <property type="entry name" value="DOMAIN PROTEIN, PUTATIVE (AFU_ORTHOLOGUE AFUA_1G09870)-RELATED"/>
    <property type="match status" value="1"/>
</dbReference>
<dbReference type="PROSITE" id="PS51205">
    <property type="entry name" value="VPS9"/>
    <property type="match status" value="1"/>
</dbReference>
<sequence length="373" mass="40159">MDAASRQLSLVQPPVRPSAALECAALRCVLPRLAGPGIGERSLTSWASIAIYSRWPTLGLEELGVPPEFCCDMTEAAARLANITGCTCPLEKLNCIKSCADTISTAVNASAAEFAKSTDGKMGKAVTLDELLPLMIFTLVQAQPRHLATELDYIEMFHSRDMKASKVGFTFANLRAAVEYLQRHHGGKWMSRDSIGGEDGVSRTRAMSAVMAHNFIDSCRAPEPCTCSTCAPGPHAPATGMPAAAPLAASPVRVNQGGMEETPQALPVEPESPHRGRASEEVFVKGGVRHEEMLTELYNQWFELADADGDGKLNGGDAVHFFTKSGLPREALAQVPYHPRVPEALAQVPYHPRVPEALAQVPYHLRVPEALAQ</sequence>
<comment type="caution">
    <text evidence="3">The sequence shown here is derived from an EMBL/GenBank/DDBJ whole genome shotgun (WGS) entry which is preliminary data.</text>
</comment>
<dbReference type="GO" id="GO:0000149">
    <property type="term" value="F:SNARE binding"/>
    <property type="evidence" value="ECO:0007669"/>
    <property type="project" value="TreeGrafter"/>
</dbReference>
<dbReference type="GO" id="GO:0005085">
    <property type="term" value="F:guanyl-nucleotide exchange factor activity"/>
    <property type="evidence" value="ECO:0007669"/>
    <property type="project" value="TreeGrafter"/>
</dbReference>
<accession>A0AAE0KTZ2</accession>
<dbReference type="GO" id="GO:0045022">
    <property type="term" value="P:early endosome to late endosome transport"/>
    <property type="evidence" value="ECO:0007669"/>
    <property type="project" value="TreeGrafter"/>
</dbReference>